<dbReference type="EMBL" id="CAUYUJ010004113">
    <property type="protein sequence ID" value="CAK0808197.1"/>
    <property type="molecule type" value="Genomic_DNA"/>
</dbReference>
<sequence>ACFHIRSHFGSSLSASHISPPVNLQGLNPPYAERVSVSCMKVVLLIVTVLIPHLGKAVRLVPSEREEPCANTIDVSISHGNAERMNNSTIPLVSNLNLAGTKDITLTIFWTVGPGVHAQDVIDDQVMALRASKLIERVSAIYVWGQDYDKGETTPGRTHADLFAKYGDIREKLHNVTLPSKSAEEFWRRQDHTYEFPTLEGLWTSCRAEYMRGRDANNFVLYMHSKGSTKYKWEWVQDSKWRSTMQHFVLHRYADCVEHLRNGFATCGALLEKRSDGATWPHYRGNFWWARCDYIKQLPNPRPEDFQLYIAGNPFKPKPSGRFLAEWWLLGSNALHAALETSHKNCWGQPSQFARGGQYDNASPESCAVVGRSLGRCV</sequence>
<proteinExistence type="predicted"/>
<comment type="caution">
    <text evidence="1">The sequence shown here is derived from an EMBL/GenBank/DDBJ whole genome shotgun (WGS) entry which is preliminary data.</text>
</comment>
<organism evidence="1 2">
    <name type="scientific">Prorocentrum cordatum</name>
    <dbReference type="NCBI Taxonomy" id="2364126"/>
    <lineage>
        <taxon>Eukaryota</taxon>
        <taxon>Sar</taxon>
        <taxon>Alveolata</taxon>
        <taxon>Dinophyceae</taxon>
        <taxon>Prorocentrales</taxon>
        <taxon>Prorocentraceae</taxon>
        <taxon>Prorocentrum</taxon>
    </lineage>
</organism>
<feature type="non-terminal residue" evidence="1">
    <location>
        <position position="1"/>
    </location>
</feature>
<reference evidence="1" key="1">
    <citation type="submission" date="2023-10" db="EMBL/GenBank/DDBJ databases">
        <authorList>
            <person name="Chen Y."/>
            <person name="Shah S."/>
            <person name="Dougan E. K."/>
            <person name="Thang M."/>
            <person name="Chan C."/>
        </authorList>
    </citation>
    <scope>NUCLEOTIDE SEQUENCE [LARGE SCALE GENOMIC DNA]</scope>
</reference>
<evidence type="ECO:0008006" key="3">
    <source>
        <dbReference type="Google" id="ProtNLM"/>
    </source>
</evidence>
<accession>A0ABN9QVJ8</accession>
<evidence type="ECO:0000313" key="1">
    <source>
        <dbReference type="EMBL" id="CAK0808197.1"/>
    </source>
</evidence>
<protein>
    <recommendedName>
        <fullName evidence="3">Phospholipase B-like</fullName>
    </recommendedName>
</protein>
<gene>
    <name evidence="1" type="ORF">PCOR1329_LOCUS13860</name>
</gene>
<evidence type="ECO:0000313" key="2">
    <source>
        <dbReference type="Proteomes" id="UP001189429"/>
    </source>
</evidence>
<dbReference type="Proteomes" id="UP001189429">
    <property type="component" value="Unassembled WGS sequence"/>
</dbReference>
<name>A0ABN9QVJ8_9DINO</name>
<keyword evidence="2" id="KW-1185">Reference proteome</keyword>